<dbReference type="InterPro" id="IPR011006">
    <property type="entry name" value="CheY-like_superfamily"/>
</dbReference>
<evidence type="ECO:0000256" key="3">
    <source>
        <dbReference type="ARBA" id="ARBA00022553"/>
    </source>
</evidence>
<keyword evidence="8" id="KW-0472">Membrane</keyword>
<dbReference type="PANTHER" id="PTHR43547:SF2">
    <property type="entry name" value="HYBRID SIGNAL TRANSDUCTION HISTIDINE KINASE C"/>
    <property type="match status" value="1"/>
</dbReference>
<dbReference type="InterPro" id="IPR011123">
    <property type="entry name" value="Y_Y_Y"/>
</dbReference>
<dbReference type="Gene3D" id="1.10.10.60">
    <property type="entry name" value="Homeodomain-like"/>
    <property type="match status" value="2"/>
</dbReference>
<evidence type="ECO:0000256" key="2">
    <source>
        <dbReference type="ARBA" id="ARBA00012438"/>
    </source>
</evidence>
<dbReference type="InterPro" id="IPR036097">
    <property type="entry name" value="HisK_dim/P_sf"/>
</dbReference>
<dbReference type="InterPro" id="IPR001789">
    <property type="entry name" value="Sig_transdc_resp-reg_receiver"/>
</dbReference>
<name>A0ABX2ASQ5_9BACT</name>
<dbReference type="InterPro" id="IPR018062">
    <property type="entry name" value="HTH_AraC-typ_CS"/>
</dbReference>
<dbReference type="InterPro" id="IPR011047">
    <property type="entry name" value="Quinoprotein_ADH-like_sf"/>
</dbReference>
<dbReference type="Pfam" id="PF00072">
    <property type="entry name" value="Response_reg"/>
    <property type="match status" value="1"/>
</dbReference>
<feature type="transmembrane region" description="Helical" evidence="8">
    <location>
        <begin position="882"/>
        <end position="899"/>
    </location>
</feature>
<organism evidence="12 13">
    <name type="scientific">Xylanibacter rodentium</name>
    <dbReference type="NCBI Taxonomy" id="2736289"/>
    <lineage>
        <taxon>Bacteria</taxon>
        <taxon>Pseudomonadati</taxon>
        <taxon>Bacteroidota</taxon>
        <taxon>Bacteroidia</taxon>
        <taxon>Bacteroidales</taxon>
        <taxon>Prevotellaceae</taxon>
        <taxon>Xylanibacter</taxon>
    </lineage>
</organism>
<keyword evidence="4" id="KW-0805">Transcription regulation</keyword>
<reference evidence="12 13" key="1">
    <citation type="submission" date="2020-05" db="EMBL/GenBank/DDBJ databases">
        <title>Distinct polysaccharide utilization as determinants for interspecies competition between intestinal Prevotella spp.</title>
        <authorList>
            <person name="Galvez E.J.C."/>
            <person name="Iljazovic A."/>
            <person name="Strowig T."/>
        </authorList>
    </citation>
    <scope>NUCLEOTIDE SEQUENCE [LARGE SCALE GENOMIC DNA]</scope>
    <source>
        <strain evidence="12 13">PROD</strain>
    </source>
</reference>
<evidence type="ECO:0000256" key="8">
    <source>
        <dbReference type="SAM" id="Phobius"/>
    </source>
</evidence>
<dbReference type="InterPro" id="IPR018060">
    <property type="entry name" value="HTH_AraC"/>
</dbReference>
<dbReference type="Pfam" id="PF00512">
    <property type="entry name" value="HisKA"/>
    <property type="match status" value="1"/>
</dbReference>
<comment type="caution">
    <text evidence="12">The sequence shown here is derived from an EMBL/GenBank/DDBJ whole genome shotgun (WGS) entry which is preliminary data.</text>
</comment>
<feature type="modified residue" description="4-aspartylphosphate" evidence="7">
    <location>
        <position position="1092"/>
    </location>
</feature>
<feature type="domain" description="Response regulatory" evidence="11">
    <location>
        <begin position="1044"/>
        <end position="1159"/>
    </location>
</feature>
<dbReference type="PROSITE" id="PS00041">
    <property type="entry name" value="HTH_ARAC_FAMILY_1"/>
    <property type="match status" value="1"/>
</dbReference>
<evidence type="ECO:0000256" key="9">
    <source>
        <dbReference type="SAM" id="SignalP"/>
    </source>
</evidence>
<protein>
    <recommendedName>
        <fullName evidence="2">histidine kinase</fullName>
        <ecNumber evidence="2">2.7.13.3</ecNumber>
    </recommendedName>
</protein>
<keyword evidence="8" id="KW-0812">Transmembrane</keyword>
<evidence type="ECO:0000313" key="12">
    <source>
        <dbReference type="EMBL" id="NPE13161.1"/>
    </source>
</evidence>
<dbReference type="Pfam" id="PF07494">
    <property type="entry name" value="Reg_prop"/>
    <property type="match status" value="2"/>
</dbReference>
<dbReference type="GeneID" id="82156578"/>
<dbReference type="Gene3D" id="2.130.10.10">
    <property type="entry name" value="YVTN repeat-like/Quinoprotein amine dehydrogenase"/>
    <property type="match status" value="3"/>
</dbReference>
<evidence type="ECO:0000256" key="1">
    <source>
        <dbReference type="ARBA" id="ARBA00000085"/>
    </source>
</evidence>
<dbReference type="SMART" id="SM00388">
    <property type="entry name" value="HisKA"/>
    <property type="match status" value="1"/>
</dbReference>
<dbReference type="EMBL" id="JABKKE010000002">
    <property type="protein sequence ID" value="NPE13161.1"/>
    <property type="molecule type" value="Genomic_DNA"/>
</dbReference>
<dbReference type="InterPro" id="IPR013783">
    <property type="entry name" value="Ig-like_fold"/>
</dbReference>
<dbReference type="InterPro" id="IPR003661">
    <property type="entry name" value="HisK_dim/P_dom"/>
</dbReference>
<dbReference type="SUPFAM" id="SSF50998">
    <property type="entry name" value="Quinoprotein alcohol dehydrogenase-like"/>
    <property type="match status" value="1"/>
</dbReference>
<keyword evidence="9" id="KW-0732">Signal</keyword>
<dbReference type="RefSeq" id="WP_172176765.1">
    <property type="nucleotide sequence ID" value="NZ_CASGIA010000001.1"/>
</dbReference>
<dbReference type="InterPro" id="IPR015943">
    <property type="entry name" value="WD40/YVTN_repeat-like_dom_sf"/>
</dbReference>
<dbReference type="PANTHER" id="PTHR43547">
    <property type="entry name" value="TWO-COMPONENT HISTIDINE KINASE"/>
    <property type="match status" value="1"/>
</dbReference>
<evidence type="ECO:0000313" key="13">
    <source>
        <dbReference type="Proteomes" id="UP001193734"/>
    </source>
</evidence>
<dbReference type="PRINTS" id="PR00032">
    <property type="entry name" value="HTHARAC"/>
</dbReference>
<keyword evidence="6" id="KW-0804">Transcription</keyword>
<dbReference type="CDD" id="cd17574">
    <property type="entry name" value="REC_OmpR"/>
    <property type="match status" value="1"/>
</dbReference>
<dbReference type="PROSITE" id="PS01124">
    <property type="entry name" value="HTH_ARAC_FAMILY_2"/>
    <property type="match status" value="1"/>
</dbReference>
<keyword evidence="13" id="KW-1185">Reference proteome</keyword>
<dbReference type="SMART" id="SM00448">
    <property type="entry name" value="REC"/>
    <property type="match status" value="1"/>
</dbReference>
<dbReference type="Gene3D" id="3.40.50.2300">
    <property type="match status" value="1"/>
</dbReference>
<dbReference type="SUPFAM" id="SSF46689">
    <property type="entry name" value="Homeodomain-like"/>
    <property type="match status" value="1"/>
</dbReference>
<dbReference type="SUPFAM" id="SSF52172">
    <property type="entry name" value="CheY-like"/>
    <property type="match status" value="1"/>
</dbReference>
<dbReference type="SMART" id="SM00342">
    <property type="entry name" value="HTH_ARAC"/>
    <property type="match status" value="1"/>
</dbReference>
<evidence type="ECO:0000256" key="7">
    <source>
        <dbReference type="PROSITE-ProRule" id="PRU00169"/>
    </source>
</evidence>
<dbReference type="Gene3D" id="2.60.40.10">
    <property type="entry name" value="Immunoglobulins"/>
    <property type="match status" value="1"/>
</dbReference>
<comment type="catalytic activity">
    <reaction evidence="1">
        <text>ATP + protein L-histidine = ADP + protein N-phospho-L-histidine.</text>
        <dbReference type="EC" id="2.7.13.3"/>
    </reaction>
</comment>
<dbReference type="PROSITE" id="PS50110">
    <property type="entry name" value="RESPONSE_REGULATORY"/>
    <property type="match status" value="1"/>
</dbReference>
<keyword evidence="5" id="KW-0238">DNA-binding</keyword>
<gene>
    <name evidence="12" type="ORF">HPS55_02255</name>
</gene>
<feature type="domain" description="HTH araC/xylS-type" evidence="10">
    <location>
        <begin position="1197"/>
        <end position="1296"/>
    </location>
</feature>
<dbReference type="InterPro" id="IPR020449">
    <property type="entry name" value="Tscrpt_reg_AraC-type_HTH"/>
</dbReference>
<feature type="signal peptide" evidence="9">
    <location>
        <begin position="1"/>
        <end position="21"/>
    </location>
</feature>
<dbReference type="CDD" id="cd00082">
    <property type="entry name" value="HisKA"/>
    <property type="match status" value="1"/>
</dbReference>
<dbReference type="InterPro" id="IPR011110">
    <property type="entry name" value="Reg_prop"/>
</dbReference>
<dbReference type="SUPFAM" id="SSF47384">
    <property type="entry name" value="Homodimeric domain of signal transducing histidine kinase"/>
    <property type="match status" value="1"/>
</dbReference>
<keyword evidence="3 7" id="KW-0597">Phosphoprotein</keyword>
<proteinExistence type="predicted"/>
<dbReference type="InterPro" id="IPR009057">
    <property type="entry name" value="Homeodomain-like_sf"/>
</dbReference>
<sequence length="1298" mass="147132">MKNKLLTLLLAIFTCNGIVLAQPYCDVHTFTLRDGLPAGNISRIIQTDNGLMWFSTWNGLCCYDGYRFTTFRNQPGVNEIFTTNRIFLIKPSSTGDIWCCTYDRHVYLFDTRQCRFINVSEIISRKYGNAIVARNIYSLPNGHTWIVSNDSGPNYRINDIDVKHGNGIEQYGGGSSGHGSVGVKKIELDDSGREWIFSDKGVMLFDGKFDCDIPFEYIGQLGKSVMFASVDGKVYVYTGRDRPRQITMPAGVNVINGMTKLSDTQMLFATNIGVVRYDISLNALYTYSVQTPGQPSTMVKEVFVDHKQRIWAYTDSDGAVMIDTRSNDGNMSVRWLTAQADDALRQTTCSKPFFHEDKYGTVWIVPSGGTFAYYDETLRQLKPCVLMSDYGMSACLPRIEKFFIDSGKNLWFTGTRDINLVNFRYHHFKYTPVLPNQDVRSLLIDSRGRTWAGTYSGQLAVFDADRRLLGYIDRNGALQKDKTEFSNRIYALREDNKGRVWIGTKGDGLYVLGKDGNIEHYVSTTDNYSLSHDDIYDIDVDNRGRVWVVSFEGGLNLVDERGGKMRFINCRNEMKQYPDSLFFRKIRRVTHDKKGDIILSTSSGLVTFAGNFSSPDKIGFYISRHVPDDTASLTANDVMQTLVTRSGRIIVVTMGGSVQEMVSEDVLGENLKFRNLTDMRKNESIVQSLAEDNNGNIWIIREGSIEQYSPSTGTLSQYGPDNIGYDVEMSEAKPVHNPATDVISVAVWGGFISFNTNDLKKSSHRPGIVFTGVLWQGDNEPEPILNKEVLEVPSHRRNLTVYFAALEYSDKYLVKYAYKLDGTDDKWNYLGQTNSASFNYLPAGRYKLLVKSTNSDGIWVDNVTGLDIYVHPTFWETGWAKLLYALLVVCMICLAVYIYNLRTRAAMERELNDMKTRFFTEISHKLRTPLTLIGAPVTEVLRTSSLTESARRHLEMVERNALQMLELVNKMLKYSMERRVTLSDDHIVKDTTKTGDGIVSGKSEPKTDILSGVSQIANDSMWTAESNISNEAIGKVEHRTPSEKLLVVEDNDDLRSFLVSILQSDYHVLQAENGRRGLEIAETEMPDFIITDVMMPEMDGLEMVRHIKCNNDICHIPIIVLSAKASLEDRLNGLDAGIDDYITKPFSALYLKSRVSNIIRQRHLLQQAYVEQIKPEDNRTYKLETPQIVDADTEMMKRLLGYLEEHISDPSMKIEDLADAVNLGRSVFYGKIKSIVGMTPVDFVRHIRMQRAEELISKSTYPFSQIAYMVGFSDPKYFSKCFKKETGMTPSEYRDKTN</sequence>
<dbReference type="SUPFAM" id="SSF63829">
    <property type="entry name" value="Calcium-dependent phosphotriesterase"/>
    <property type="match status" value="1"/>
</dbReference>
<dbReference type="Pfam" id="PF07495">
    <property type="entry name" value="Y_Y_Y"/>
    <property type="match status" value="1"/>
</dbReference>
<keyword evidence="8" id="KW-1133">Transmembrane helix</keyword>
<evidence type="ECO:0000256" key="6">
    <source>
        <dbReference type="ARBA" id="ARBA00023163"/>
    </source>
</evidence>
<accession>A0ABX2ASQ5</accession>
<evidence type="ECO:0000256" key="5">
    <source>
        <dbReference type="ARBA" id="ARBA00023125"/>
    </source>
</evidence>
<dbReference type="Gene3D" id="1.10.287.130">
    <property type="match status" value="1"/>
</dbReference>
<dbReference type="EC" id="2.7.13.3" evidence="2"/>
<feature type="chain" id="PRO_5046600541" description="histidine kinase" evidence="9">
    <location>
        <begin position="22"/>
        <end position="1298"/>
    </location>
</feature>
<evidence type="ECO:0000259" key="11">
    <source>
        <dbReference type="PROSITE" id="PS50110"/>
    </source>
</evidence>
<evidence type="ECO:0000259" key="10">
    <source>
        <dbReference type="PROSITE" id="PS01124"/>
    </source>
</evidence>
<dbReference type="Pfam" id="PF12833">
    <property type="entry name" value="HTH_18"/>
    <property type="match status" value="1"/>
</dbReference>
<evidence type="ECO:0000256" key="4">
    <source>
        <dbReference type="ARBA" id="ARBA00023015"/>
    </source>
</evidence>
<dbReference type="Proteomes" id="UP001193734">
    <property type="component" value="Unassembled WGS sequence"/>
</dbReference>